<evidence type="ECO:0000313" key="2">
    <source>
        <dbReference type="EMBL" id="MEJ8672293.1"/>
    </source>
</evidence>
<sequence length="317" mass="32911">MLRPFTSEPRQDDGTGQPDGEPAPPERRAGDHGGADLLPALAARVLGTPLTVVTGEGRDQLFLPHGTDPAAVDPATDPVLFAADGFFQAALPPGTPPPVTTPLPAPAGSTTTAGTTTGPTSQQQSAKPPAHRSHATPPWMPPADSSGPRYRLDRDGILTAPDGATYTQGTPTGRGNGFFAALSTALHHAADQPGLDSHEATRLRSRAGAPPKRLMRLNGLPGAPTERDSLFTPPPLRRFPGTPAPSQDARDGHLRRHLADAPWGPAADRAVAEWAASATGATVTLIEEDGTAHTYAGPSGEASPHLRLRRRGGDFVP</sequence>
<feature type="compositionally biased region" description="Pro residues" evidence="1">
    <location>
        <begin position="93"/>
        <end position="105"/>
    </location>
</feature>
<feature type="region of interest" description="Disordered" evidence="1">
    <location>
        <begin position="1"/>
        <end position="36"/>
    </location>
</feature>
<comment type="caution">
    <text evidence="2">The sequence shown here is derived from an EMBL/GenBank/DDBJ whole genome shotgun (WGS) entry which is preliminary data.</text>
</comment>
<feature type="region of interest" description="Disordered" evidence="1">
    <location>
        <begin position="292"/>
        <end position="317"/>
    </location>
</feature>
<evidence type="ECO:0000256" key="1">
    <source>
        <dbReference type="SAM" id="MobiDB-lite"/>
    </source>
</evidence>
<dbReference type="Proteomes" id="UP001376459">
    <property type="component" value="Unassembled WGS sequence"/>
</dbReference>
<name>A0ABU8UUN7_9ACTN</name>
<proteinExistence type="predicted"/>
<gene>
    <name evidence="2" type="ORF">WKI71_39970</name>
</gene>
<feature type="compositionally biased region" description="Low complexity" evidence="1">
    <location>
        <begin position="106"/>
        <end position="126"/>
    </location>
</feature>
<feature type="region of interest" description="Disordered" evidence="1">
    <location>
        <begin position="212"/>
        <end position="253"/>
    </location>
</feature>
<feature type="region of interest" description="Disordered" evidence="1">
    <location>
        <begin position="89"/>
        <end position="170"/>
    </location>
</feature>
<feature type="compositionally biased region" description="Basic and acidic residues" evidence="1">
    <location>
        <begin position="24"/>
        <end position="34"/>
    </location>
</feature>
<dbReference type="EMBL" id="JBBKAK010000001">
    <property type="protein sequence ID" value="MEJ8672293.1"/>
    <property type="molecule type" value="Genomic_DNA"/>
</dbReference>
<reference evidence="2 3" key="1">
    <citation type="submission" date="2024-03" db="EMBL/GenBank/DDBJ databases">
        <title>Novel Streptomyces species of biotechnological and ecological value are a feature of Machair soil.</title>
        <authorList>
            <person name="Prole J.R."/>
            <person name="Goodfellow M."/>
            <person name="Allenby N."/>
            <person name="Ward A.C."/>
        </authorList>
    </citation>
    <scope>NUCLEOTIDE SEQUENCE [LARGE SCALE GENOMIC DNA]</scope>
    <source>
        <strain evidence="2 3">MS1.AVA.1</strain>
    </source>
</reference>
<keyword evidence="3" id="KW-1185">Reference proteome</keyword>
<protein>
    <submittedName>
        <fullName evidence="2">Uncharacterized protein</fullName>
    </submittedName>
</protein>
<organism evidence="2 3">
    <name type="scientific">Streptomyces machairae</name>
    <dbReference type="NCBI Taxonomy" id="3134109"/>
    <lineage>
        <taxon>Bacteria</taxon>
        <taxon>Bacillati</taxon>
        <taxon>Actinomycetota</taxon>
        <taxon>Actinomycetes</taxon>
        <taxon>Kitasatosporales</taxon>
        <taxon>Streptomycetaceae</taxon>
        <taxon>Streptomyces</taxon>
    </lineage>
</organism>
<evidence type="ECO:0000313" key="3">
    <source>
        <dbReference type="Proteomes" id="UP001376459"/>
    </source>
</evidence>
<accession>A0ABU8UUN7</accession>